<feature type="transmembrane region" description="Helical" evidence="5">
    <location>
        <begin position="61"/>
        <end position="78"/>
    </location>
</feature>
<keyword evidence="3 5" id="KW-1133">Transmembrane helix</keyword>
<keyword evidence="5" id="KW-1003">Cell membrane</keyword>
<proteinExistence type="inferred from homology"/>
<reference evidence="6" key="1">
    <citation type="submission" date="2020-02" db="EMBL/GenBank/DDBJ databases">
        <authorList>
            <person name="Meier V. D."/>
        </authorList>
    </citation>
    <scope>NUCLEOTIDE SEQUENCE</scope>
    <source>
        <strain evidence="6">AVDCRST_MAG22</strain>
    </source>
</reference>
<evidence type="ECO:0000256" key="5">
    <source>
        <dbReference type="RuleBase" id="RU363041"/>
    </source>
</evidence>
<dbReference type="GO" id="GO:0005886">
    <property type="term" value="C:plasma membrane"/>
    <property type="evidence" value="ECO:0007669"/>
    <property type="project" value="UniProtKB-SubCell"/>
</dbReference>
<dbReference type="AlphaFoldDB" id="A0A6J4PK96"/>
<dbReference type="InterPro" id="IPR002781">
    <property type="entry name" value="TM_pro_TauE-like"/>
</dbReference>
<name>A0A6J4PK96_9ACTN</name>
<evidence type="ECO:0000313" key="6">
    <source>
        <dbReference type="EMBL" id="CAA9413294.1"/>
    </source>
</evidence>
<organism evidence="6">
    <name type="scientific">uncultured Rubrobacteraceae bacterium</name>
    <dbReference type="NCBI Taxonomy" id="349277"/>
    <lineage>
        <taxon>Bacteria</taxon>
        <taxon>Bacillati</taxon>
        <taxon>Actinomycetota</taxon>
        <taxon>Rubrobacteria</taxon>
        <taxon>Rubrobacterales</taxon>
        <taxon>Rubrobacteraceae</taxon>
        <taxon>environmental samples</taxon>
    </lineage>
</organism>
<protein>
    <recommendedName>
        <fullName evidence="5">Probable membrane transporter protein</fullName>
    </recommendedName>
</protein>
<keyword evidence="2 5" id="KW-0812">Transmembrane</keyword>
<dbReference type="EMBL" id="CADCUV010000082">
    <property type="protein sequence ID" value="CAA9413294.1"/>
    <property type="molecule type" value="Genomic_DNA"/>
</dbReference>
<sequence length="80" mass="8223">MQRINALKNLLTLVVNATAATAYTLVAFDRISWEAAGLIAAGSLVGGLIGSSVGRRLPAPVLRGVIVVLGIVGIWRLAGV</sequence>
<evidence type="ECO:0000256" key="3">
    <source>
        <dbReference type="ARBA" id="ARBA00022989"/>
    </source>
</evidence>
<evidence type="ECO:0000256" key="4">
    <source>
        <dbReference type="ARBA" id="ARBA00023136"/>
    </source>
</evidence>
<feature type="transmembrane region" description="Helical" evidence="5">
    <location>
        <begin position="7"/>
        <end position="25"/>
    </location>
</feature>
<evidence type="ECO:0000256" key="1">
    <source>
        <dbReference type="ARBA" id="ARBA00004141"/>
    </source>
</evidence>
<keyword evidence="4 5" id="KW-0472">Membrane</keyword>
<comment type="similarity">
    <text evidence="5">Belongs to the 4-toluene sulfonate uptake permease (TSUP) (TC 2.A.102) family.</text>
</comment>
<dbReference type="Pfam" id="PF01925">
    <property type="entry name" value="TauE"/>
    <property type="match status" value="1"/>
</dbReference>
<feature type="transmembrane region" description="Helical" evidence="5">
    <location>
        <begin position="31"/>
        <end position="49"/>
    </location>
</feature>
<gene>
    <name evidence="6" type="ORF">AVDCRST_MAG22-2036</name>
</gene>
<evidence type="ECO:0000256" key="2">
    <source>
        <dbReference type="ARBA" id="ARBA00022692"/>
    </source>
</evidence>
<accession>A0A6J4PK96</accession>
<comment type="subcellular location">
    <subcellularLocation>
        <location evidence="5">Cell membrane</location>
        <topology evidence="5">Multi-pass membrane protein</topology>
    </subcellularLocation>
    <subcellularLocation>
        <location evidence="1">Membrane</location>
        <topology evidence="1">Multi-pass membrane protein</topology>
    </subcellularLocation>
</comment>